<dbReference type="RefSeq" id="WP_187948420.1">
    <property type="nucleotide sequence ID" value="NZ_WNJQ01000001.1"/>
</dbReference>
<gene>
    <name evidence="1" type="ORF">GLO26_00955</name>
</gene>
<sequence length="347" mass="41009">MDKEHLLTTKLIIDGQFHDFQLYSGKFYLWTNKKELKIYNWNKWLTQLAYVDRPIYLEPQPTEQLHVSVDDLAPFLERTLSFSETIYDSALFNHTLYFSDYTGFYRLSLTKKDTERIRIWEQSVYSISLSTAGRMALSAGDAGLYEYLLSTQYYYEQLERQKVVRIFQLSSHFASHATWDHHNLIQYGKDPVHPAYFIQFNERKGQLHVLDCAPIDSLAKNNLHEQLQEYPLPLSLDKPSMQDGYLFSFEMDRTKIKKNALYRSKSIRLELKSAAANDQRMDFSSSLIVDASSPNFKVTLQNKKLLELPAQDVLKFRIYTRTRNYRNQLHILKEQSLELYIFSEIKR</sequence>
<protein>
    <submittedName>
        <fullName evidence="1">Uncharacterized protein</fullName>
    </submittedName>
</protein>
<dbReference type="EMBL" id="WNJQ01000001">
    <property type="protein sequence ID" value="MBC9824397.1"/>
    <property type="molecule type" value="Genomic_DNA"/>
</dbReference>
<evidence type="ECO:0000313" key="1">
    <source>
        <dbReference type="EMBL" id="MBC9824397.1"/>
    </source>
</evidence>
<dbReference type="Proteomes" id="UP000638836">
    <property type="component" value="Unassembled WGS sequence"/>
</dbReference>
<proteinExistence type="predicted"/>
<organism evidence="1 2">
    <name type="scientific">Carnobacterium inhibens</name>
    <dbReference type="NCBI Taxonomy" id="147709"/>
    <lineage>
        <taxon>Bacteria</taxon>
        <taxon>Bacillati</taxon>
        <taxon>Bacillota</taxon>
        <taxon>Bacilli</taxon>
        <taxon>Lactobacillales</taxon>
        <taxon>Carnobacteriaceae</taxon>
        <taxon>Carnobacterium</taxon>
    </lineage>
</organism>
<keyword evidence="2" id="KW-1185">Reference proteome</keyword>
<evidence type="ECO:0000313" key="2">
    <source>
        <dbReference type="Proteomes" id="UP000638836"/>
    </source>
</evidence>
<name>A0ABR7T9N9_9LACT</name>
<reference evidence="1 2" key="1">
    <citation type="journal article" date="2020" name="Microorganisms">
        <title>New Insight into Antimicrobial Compounds from Food and Marine-Sourced Carnobacterium Species through Phenotype and Genome Analyses.</title>
        <authorList>
            <person name="Begrem S."/>
            <person name="Ivaniuk F."/>
            <person name="Gigout-Chevalier F."/>
            <person name="Kolypczuk L."/>
            <person name="Bonnetot S."/>
            <person name="Leroi F."/>
            <person name="Grovel O."/>
            <person name="Delbarre-Ladrat C."/>
            <person name="Passerini D."/>
        </authorList>
    </citation>
    <scope>NUCLEOTIDE SEQUENCE [LARGE SCALE GENOMIC DNA]</scope>
    <source>
        <strain evidence="1 2">MIP2551</strain>
    </source>
</reference>
<accession>A0ABR7T9N9</accession>
<comment type="caution">
    <text evidence="1">The sequence shown here is derived from an EMBL/GenBank/DDBJ whole genome shotgun (WGS) entry which is preliminary data.</text>
</comment>